<dbReference type="AlphaFoldDB" id="A0A809S6I9"/>
<protein>
    <submittedName>
        <fullName evidence="1">Uncharacterized protein</fullName>
    </submittedName>
</protein>
<organism evidence="1 2">
    <name type="scientific">Candidatus Nitrosymbiomonas proteolyticus</name>
    <dbReference type="NCBI Taxonomy" id="2608984"/>
    <lineage>
        <taxon>Bacteria</taxon>
        <taxon>Bacillati</taxon>
        <taxon>Armatimonadota</taxon>
        <taxon>Armatimonadota incertae sedis</taxon>
        <taxon>Candidatus Nitrosymbiomonas</taxon>
    </lineage>
</organism>
<proteinExistence type="predicted"/>
<reference evidence="1" key="1">
    <citation type="journal article" name="DNA Res.">
        <title>The physiological potential of anammox bacteria as revealed by their core genome structure.</title>
        <authorList>
            <person name="Okubo T."/>
            <person name="Toyoda A."/>
            <person name="Fukuhara K."/>
            <person name="Uchiyama I."/>
            <person name="Harigaya Y."/>
            <person name="Kuroiwa M."/>
            <person name="Suzuki T."/>
            <person name="Murakami Y."/>
            <person name="Suwa Y."/>
            <person name="Takami H."/>
        </authorList>
    </citation>
    <scope>NUCLEOTIDE SEQUENCE</scope>
    <source>
        <strain evidence="1">317325-2</strain>
    </source>
</reference>
<evidence type="ECO:0000313" key="1">
    <source>
        <dbReference type="EMBL" id="BBO24907.1"/>
    </source>
</evidence>
<evidence type="ECO:0000313" key="2">
    <source>
        <dbReference type="Proteomes" id="UP000662873"/>
    </source>
</evidence>
<dbReference type="KEGG" id="npy:NPRO_25020"/>
<gene>
    <name evidence="1" type="ORF">NPRO_25020</name>
</gene>
<dbReference type="EMBL" id="AP021858">
    <property type="protein sequence ID" value="BBO24907.1"/>
    <property type="molecule type" value="Genomic_DNA"/>
</dbReference>
<dbReference type="Proteomes" id="UP000662873">
    <property type="component" value="Chromosome"/>
</dbReference>
<name>A0A809S6I9_9BACT</name>
<accession>A0A809S6I9</accession>
<sequence>MITILFAVSLLAQQPLSQQDALSSFRVRFSEGQENYGKVDVPKAASLAHRLWEFAAFPEDQKRKYWENSMSVTPRFLNLDYRNRVGLAYSTPTGRLFACGISYPSENRAPNLSIDQCVEKVKEYYRLVGGTNTLSLQRAEIDLSMDRETFLYVYVSFSFTAPGTAYRFASGIEAIVDRTYGTPENMQIGEIPPYDAPANVVSKDDAVANAIAAASQYTGWSVLEGASQEPMFHVPDYLGMPNRMQAVHKRRLSEGKACLVYEVTVHDASVDLPTGDRRRPFVQVYVDAETGQPIGLLPVYKRIGALSEDLPRRAFDWSGTWAVGSTTGKILPSSKEPPFAQKRVLLVRDSQRVLASYDPASGLVWLISGGKAFVGEPDGELRLALALCRRADGFEMDAPQRANN</sequence>